<sequence>MLGLDQGGTEVTRYSNFRPVPNATFVTGDINAIASLTQNAFNQLTVSGTSVSLLSTTGANLLQTTSGTDRWYRDALASAVNAHNDGVREKLAIVAQKVNSTPSLPFRAEVWGYHLALIPTTGTINSTLSLTTGNEGGGGTNIGVGGTPNLFTSNTRQYALGTTGTSSYQDGAGDIGRDDDGNPLTKEDFIGNELDQSGFHALDSVDLFNLMVIPEDSDISDSDRQALYGEVSIYCQQKRAFLLMDSPIDWTDGDRPKADSTKVNSLRALVVKDYSAVFYPKIQYSDAGVKKFMGASGLIAGVIARTDATRGVWKAPAGLEADLRGILDLEVNLTDKENGVLNKLGVNCLRKFPSGFVNWGARTLDGSDDIGSEWKYIPIRRLALFLEESLFRGTKWVVFEPNDEPLWAQIRLNINAFMNGLFRQGAFQGSTPDKAYFVKCDSETTTQADRNLGIVNIEVGFAPLKPAEFVIIKIQQIAGDLQ</sequence>
<dbReference type="InterPro" id="IPR052042">
    <property type="entry name" value="Tail_sheath_structural"/>
</dbReference>
<evidence type="ECO:0000256" key="1">
    <source>
        <dbReference type="ARBA" id="ARBA00008005"/>
    </source>
</evidence>
<gene>
    <name evidence="4" type="ORF">KME60_27820</name>
</gene>
<dbReference type="PANTHER" id="PTHR35861">
    <property type="match status" value="1"/>
</dbReference>
<dbReference type="Proteomes" id="UP000729701">
    <property type="component" value="Unassembled WGS sequence"/>
</dbReference>
<dbReference type="Pfam" id="PF04984">
    <property type="entry name" value="Phage_sheath_1"/>
    <property type="match status" value="1"/>
</dbReference>
<evidence type="ECO:0000313" key="4">
    <source>
        <dbReference type="EMBL" id="MBW4671129.1"/>
    </source>
</evidence>
<reference evidence="4" key="2">
    <citation type="journal article" date="2022" name="Microbiol. Resour. Announc.">
        <title>Metagenome Sequencing to Explore Phylogenomics of Terrestrial Cyanobacteria.</title>
        <authorList>
            <person name="Ward R.D."/>
            <person name="Stajich J.E."/>
            <person name="Johansen J.R."/>
            <person name="Huntemann M."/>
            <person name="Clum A."/>
            <person name="Foster B."/>
            <person name="Foster B."/>
            <person name="Roux S."/>
            <person name="Palaniappan K."/>
            <person name="Varghese N."/>
            <person name="Mukherjee S."/>
            <person name="Reddy T.B.K."/>
            <person name="Daum C."/>
            <person name="Copeland A."/>
            <person name="Chen I.A."/>
            <person name="Ivanova N.N."/>
            <person name="Kyrpides N.C."/>
            <person name="Shapiro N."/>
            <person name="Eloe-Fadrosh E.A."/>
            <person name="Pietrasiak N."/>
        </authorList>
    </citation>
    <scope>NUCLEOTIDE SEQUENCE</scope>
    <source>
        <strain evidence="4">GSE-NOS-MK-12-04C</strain>
    </source>
</reference>
<comment type="similarity">
    <text evidence="1">Belongs to the myoviridae tail sheath protein family.</text>
</comment>
<evidence type="ECO:0000259" key="3">
    <source>
        <dbReference type="Pfam" id="PF17482"/>
    </source>
</evidence>
<reference evidence="4" key="1">
    <citation type="submission" date="2021-05" db="EMBL/GenBank/DDBJ databases">
        <authorList>
            <person name="Pietrasiak N."/>
            <person name="Ward R."/>
            <person name="Stajich J.E."/>
            <person name="Kurbessoian T."/>
        </authorList>
    </citation>
    <scope>NUCLEOTIDE SEQUENCE</scope>
    <source>
        <strain evidence="4">GSE-NOS-MK-12-04C</strain>
    </source>
</reference>
<accession>A0A951UVH6</accession>
<comment type="caution">
    <text evidence="4">The sequence shown here is derived from an EMBL/GenBank/DDBJ whole genome shotgun (WGS) entry which is preliminary data.</text>
</comment>
<dbReference type="InterPro" id="IPR020287">
    <property type="entry name" value="Tail_sheath_C"/>
</dbReference>
<dbReference type="Pfam" id="PF17482">
    <property type="entry name" value="Phage_sheath_1C"/>
    <property type="match status" value="1"/>
</dbReference>
<feature type="domain" description="Tail sheath protein C-terminal" evidence="3">
    <location>
        <begin position="372"/>
        <end position="476"/>
    </location>
</feature>
<dbReference type="AlphaFoldDB" id="A0A951UVH6"/>
<dbReference type="Gene3D" id="3.40.50.11780">
    <property type="match status" value="1"/>
</dbReference>
<evidence type="ECO:0000313" key="5">
    <source>
        <dbReference type="Proteomes" id="UP000729701"/>
    </source>
</evidence>
<dbReference type="InterPro" id="IPR035089">
    <property type="entry name" value="Phage_sheath_subtilisin"/>
</dbReference>
<name>A0A951UVH6_9CYAN</name>
<evidence type="ECO:0000259" key="2">
    <source>
        <dbReference type="Pfam" id="PF04984"/>
    </source>
</evidence>
<feature type="domain" description="Tail sheath protein subtilisin-like" evidence="2">
    <location>
        <begin position="208"/>
        <end position="364"/>
    </location>
</feature>
<proteinExistence type="inferred from homology"/>
<organism evidence="4 5">
    <name type="scientific">Cyanomargarita calcarea GSE-NOS-MK-12-04C</name>
    <dbReference type="NCBI Taxonomy" id="2839659"/>
    <lineage>
        <taxon>Bacteria</taxon>
        <taxon>Bacillati</taxon>
        <taxon>Cyanobacteriota</taxon>
        <taxon>Cyanophyceae</taxon>
        <taxon>Nostocales</taxon>
        <taxon>Cyanomargaritaceae</taxon>
        <taxon>Cyanomargarita</taxon>
    </lineage>
</organism>
<dbReference type="PANTHER" id="PTHR35861:SF1">
    <property type="entry name" value="PHAGE TAIL SHEATH PROTEIN"/>
    <property type="match status" value="1"/>
</dbReference>
<protein>
    <submittedName>
        <fullName evidence="4">Phage tail sheath subtilisin-like domain-containing protein</fullName>
    </submittedName>
</protein>
<dbReference type="EMBL" id="JAHHGZ010000039">
    <property type="protein sequence ID" value="MBW4671129.1"/>
    <property type="molecule type" value="Genomic_DNA"/>
</dbReference>